<keyword evidence="3" id="KW-1185">Reference proteome</keyword>
<dbReference type="EMBL" id="QUNO01000003">
    <property type="protein sequence ID" value="REH51556.1"/>
    <property type="molecule type" value="Genomic_DNA"/>
</dbReference>
<dbReference type="Pfam" id="PF13460">
    <property type="entry name" value="NAD_binding_10"/>
    <property type="match status" value="1"/>
</dbReference>
<feature type="domain" description="NAD(P)-binding" evidence="1">
    <location>
        <begin position="7"/>
        <end position="190"/>
    </location>
</feature>
<dbReference type="AlphaFoldDB" id="A0A3E0HZ62"/>
<reference evidence="2 3" key="1">
    <citation type="submission" date="2018-08" db="EMBL/GenBank/DDBJ databases">
        <title>Genomic Encyclopedia of Archaeal and Bacterial Type Strains, Phase II (KMG-II): from individual species to whole genera.</title>
        <authorList>
            <person name="Goeker M."/>
        </authorList>
    </citation>
    <scope>NUCLEOTIDE SEQUENCE [LARGE SCALE GENOMIC DNA]</scope>
    <source>
        <strain evidence="2 3">DSM 45791</strain>
    </source>
</reference>
<dbReference type="Proteomes" id="UP000256269">
    <property type="component" value="Unassembled WGS sequence"/>
</dbReference>
<dbReference type="InterPro" id="IPR036291">
    <property type="entry name" value="NAD(P)-bd_dom_sf"/>
</dbReference>
<proteinExistence type="predicted"/>
<name>A0A3E0HZ62_9PSEU</name>
<sequence length="210" mass="21047">MRVAVLGASGATGRLLVQEALDRGLEVTAIARDPARIPVPDGPGLTKARADVNDPDSIARAVDGSDVLLSGLGIAKGDKVGTLTAGARAAVASGVPRVIWLGAYGSGQSARAAGVLTRTLLGVFMRAELADKVAADGSVLAAGGTVFHAGPLGDGPSGPKRRTLTLAEAPKRLFPAGVSRATVAAAMVDEAVTPRFPGQTVIPVNDASKN</sequence>
<dbReference type="PANTHER" id="PTHR15020">
    <property type="entry name" value="FLAVIN REDUCTASE-RELATED"/>
    <property type="match status" value="1"/>
</dbReference>
<evidence type="ECO:0000313" key="2">
    <source>
        <dbReference type="EMBL" id="REH51556.1"/>
    </source>
</evidence>
<dbReference type="PANTHER" id="PTHR15020:SF50">
    <property type="entry name" value="UPF0659 PROTEIN YMR090W"/>
    <property type="match status" value="1"/>
</dbReference>
<evidence type="ECO:0000259" key="1">
    <source>
        <dbReference type="Pfam" id="PF13460"/>
    </source>
</evidence>
<dbReference type="RefSeq" id="WP_116173628.1">
    <property type="nucleotide sequence ID" value="NZ_CP144375.1"/>
</dbReference>
<comment type="caution">
    <text evidence="2">The sequence shown here is derived from an EMBL/GenBank/DDBJ whole genome shotgun (WGS) entry which is preliminary data.</text>
</comment>
<accession>A0A3E0HZ62</accession>
<dbReference type="OrthoDB" id="3763081at2"/>
<gene>
    <name evidence="2" type="ORF">BCF44_1035</name>
</gene>
<dbReference type="Gene3D" id="3.40.50.720">
    <property type="entry name" value="NAD(P)-binding Rossmann-like Domain"/>
    <property type="match status" value="1"/>
</dbReference>
<dbReference type="InterPro" id="IPR016040">
    <property type="entry name" value="NAD(P)-bd_dom"/>
</dbReference>
<protein>
    <recommendedName>
        <fullName evidence="1">NAD(P)-binding domain-containing protein</fullName>
    </recommendedName>
</protein>
<dbReference type="SUPFAM" id="SSF51735">
    <property type="entry name" value="NAD(P)-binding Rossmann-fold domains"/>
    <property type="match status" value="1"/>
</dbReference>
<evidence type="ECO:0000313" key="3">
    <source>
        <dbReference type="Proteomes" id="UP000256269"/>
    </source>
</evidence>
<organism evidence="2 3">
    <name type="scientific">Kutzneria buriramensis</name>
    <dbReference type="NCBI Taxonomy" id="1045776"/>
    <lineage>
        <taxon>Bacteria</taxon>
        <taxon>Bacillati</taxon>
        <taxon>Actinomycetota</taxon>
        <taxon>Actinomycetes</taxon>
        <taxon>Pseudonocardiales</taxon>
        <taxon>Pseudonocardiaceae</taxon>
        <taxon>Kutzneria</taxon>
    </lineage>
</organism>